<evidence type="ECO:0000313" key="1">
    <source>
        <dbReference type="EMBL" id="AJK91710.1"/>
    </source>
</evidence>
<dbReference type="Proteomes" id="UP000201335">
    <property type="component" value="Segment"/>
</dbReference>
<name>A0A0C5B323_9BBAC</name>
<keyword evidence="2" id="KW-1185">Reference proteome</keyword>
<proteinExistence type="predicted"/>
<evidence type="ECO:0000313" key="2">
    <source>
        <dbReference type="Proteomes" id="UP000201335"/>
    </source>
</evidence>
<dbReference type="RefSeq" id="YP_009121834.1">
    <property type="nucleotide sequence ID" value="NC_026511.1"/>
</dbReference>
<sequence length="287" mass="33526">MPSIYDNPIPSTSYADPSVYNVMVVEQEQEPPIYLIDKSLSQKVLRFLHQRYTSVQTTLPFLAEDEAYISNPMLQKLDVDEERLNMLLDRKFRNYFDSQPSNYNVELDNTLRMYMHDFAEINNYRHLPKLVAGEYVSYMMENGASKYSASTDKLLLFYFIDAQDMRQIELLLDGNFAGYDDEGFGPEIVKQFLGLDEDYDNDKFNNLFDHLVCVSRHINSMKELIVAENMATRVSVCAERARHVMDAVRRLQDVAPDRLPEVFSPFVLESMLLFFINLQFKSTLFFK</sequence>
<protein>
    <submittedName>
        <fullName evidence="1">ORF049</fullName>
    </submittedName>
</protein>
<dbReference type="KEGG" id="vg:23632051"/>
<reference evidence="1 2" key="1">
    <citation type="journal article" date="2015" name="Viruses">
        <title>The complete sequence of the first Spodoptera frugiperda Betabaculovirus genome: a natural multiple recombinant virus.</title>
        <authorList>
            <person name="Cuartas P.E."/>
            <person name="Barrera G.P."/>
            <person name="Belaich M.N."/>
            <person name="Barreto E."/>
            <person name="Ghiringhelli P.D."/>
            <person name="Villamizar L.F."/>
        </authorList>
    </citation>
    <scope>NUCLEOTIDE SEQUENCE [LARGE SCALE GENOMIC DNA]</scope>
    <source>
        <strain evidence="1">VG008</strain>
    </source>
</reference>
<organism evidence="1 2">
    <name type="scientific">Spodoptera frugiperda granulovirus</name>
    <dbReference type="NCBI Taxonomy" id="307454"/>
    <lineage>
        <taxon>Viruses</taxon>
        <taxon>Viruses incertae sedis</taxon>
        <taxon>Naldaviricetes</taxon>
        <taxon>Lefavirales</taxon>
        <taxon>Baculoviridae</taxon>
        <taxon>Betabaculovirus</taxon>
        <taxon>Betabaculovirus spofrugiperdae</taxon>
    </lineage>
</organism>
<accession>A0A0C5B323</accession>
<dbReference type="EMBL" id="KM371112">
    <property type="protein sequence ID" value="AJK91710.1"/>
    <property type="molecule type" value="Genomic_DNA"/>
</dbReference>
<dbReference type="GeneID" id="23632051"/>